<dbReference type="PIRSF" id="PIRSF006078">
    <property type="entry name" value="GlxK"/>
    <property type="match status" value="1"/>
</dbReference>
<keyword evidence="6" id="KW-1185">Reference proteome</keyword>
<sequence>MKFVLAPDKFKGSLTGIEFCKVVEESLIKELPNAEIIKLPLADGGDGTIDILEYHLKGIRINVKVNDPLLRPIVSSYLYITSIKMAFIEMAEASGMTLLKPEEQNCFYTTSLGTGELIKDAIEKGAKTIILGIGGSATNDCGIGMARALGYKFEDKNGVELSPIGKNLSKIHFINSENVLQVLNDIKFKVACDVTNPLFGTNGAAFVYGPQKGASKDEIKILDEGLKHMSNIFISQFGKDVQNIKGAGAAGGMGAGVMVFLNAELKSGIDLVKSLIDFDGKIKDADWIITGEGRLDSQTLSGKAIQGVLTSARQNNIPVAAFCGSISLSEQEVNTLGISYVDSVINEAKNLEDAVANGADYLSKITTRFVKTL</sequence>
<comment type="caution">
    <text evidence="5">The sequence shown here is derived from an EMBL/GenBank/DDBJ whole genome shotgun (WGS) entry which is preliminary data.</text>
</comment>
<dbReference type="Proteomes" id="UP000233435">
    <property type="component" value="Unassembled WGS sequence"/>
</dbReference>
<evidence type="ECO:0000256" key="4">
    <source>
        <dbReference type="PIRNR" id="PIRNR006078"/>
    </source>
</evidence>
<dbReference type="NCBIfam" id="TIGR00045">
    <property type="entry name" value="glycerate kinase"/>
    <property type="match status" value="1"/>
</dbReference>
<dbReference type="InterPro" id="IPR004381">
    <property type="entry name" value="Glycerate_kinase"/>
</dbReference>
<name>A0A2N3HIT5_9FLAO</name>
<evidence type="ECO:0000256" key="3">
    <source>
        <dbReference type="ARBA" id="ARBA00022777"/>
    </source>
</evidence>
<dbReference type="Gene3D" id="3.40.50.10350">
    <property type="entry name" value="Glycerate kinase, domain 1"/>
    <property type="match status" value="1"/>
</dbReference>
<dbReference type="GO" id="GO:0031388">
    <property type="term" value="P:organic acid phosphorylation"/>
    <property type="evidence" value="ECO:0007669"/>
    <property type="project" value="UniProtKB-UniRule"/>
</dbReference>
<dbReference type="AlphaFoldDB" id="A0A2N3HIT5"/>
<evidence type="ECO:0000313" key="5">
    <source>
        <dbReference type="EMBL" id="PKQ44885.1"/>
    </source>
</evidence>
<dbReference type="GO" id="GO:0008887">
    <property type="term" value="F:glycerate kinase activity"/>
    <property type="evidence" value="ECO:0007669"/>
    <property type="project" value="UniProtKB-UniRule"/>
</dbReference>
<dbReference type="Pfam" id="PF02595">
    <property type="entry name" value="Gly_kinase"/>
    <property type="match status" value="1"/>
</dbReference>
<dbReference type="InterPro" id="IPR018193">
    <property type="entry name" value="Glyc_kinase_flavodox-like_fold"/>
</dbReference>
<reference evidence="5 6" key="1">
    <citation type="submission" date="2017-12" db="EMBL/GenBank/DDBJ databases">
        <title>Confluentibacter flavum sp. nov., isolated from the saline lake.</title>
        <authorList>
            <person name="Yu L."/>
        </authorList>
    </citation>
    <scope>NUCLEOTIDE SEQUENCE [LARGE SCALE GENOMIC DNA]</scope>
    <source>
        <strain evidence="5 6">3B</strain>
    </source>
</reference>
<organism evidence="5 6">
    <name type="scientific">Confluentibacter flavum</name>
    <dbReference type="NCBI Taxonomy" id="1909700"/>
    <lineage>
        <taxon>Bacteria</taxon>
        <taxon>Pseudomonadati</taxon>
        <taxon>Bacteroidota</taxon>
        <taxon>Flavobacteriia</taxon>
        <taxon>Flavobacteriales</taxon>
        <taxon>Flavobacteriaceae</taxon>
        <taxon>Confluentibacter</taxon>
    </lineage>
</organism>
<comment type="similarity">
    <text evidence="1 4">Belongs to the glycerate kinase type-1 family.</text>
</comment>
<accession>A0A2N3HIT5</accession>
<dbReference type="OrthoDB" id="9774290at2"/>
<gene>
    <name evidence="5" type="ORF">CSW08_10765</name>
</gene>
<dbReference type="Gene3D" id="3.90.1510.10">
    <property type="entry name" value="Glycerate kinase, domain 2"/>
    <property type="match status" value="1"/>
</dbReference>
<evidence type="ECO:0000313" key="6">
    <source>
        <dbReference type="Proteomes" id="UP000233435"/>
    </source>
</evidence>
<dbReference type="RefSeq" id="WP_106659892.1">
    <property type="nucleotide sequence ID" value="NZ_PJEO01000039.1"/>
</dbReference>
<dbReference type="PANTHER" id="PTHR21599">
    <property type="entry name" value="GLYCERATE KINASE"/>
    <property type="match status" value="1"/>
</dbReference>
<dbReference type="PANTHER" id="PTHR21599:SF0">
    <property type="entry name" value="GLYCERATE KINASE"/>
    <property type="match status" value="1"/>
</dbReference>
<dbReference type="InterPro" id="IPR036129">
    <property type="entry name" value="Glycerate_kinase_sf"/>
</dbReference>
<evidence type="ECO:0000256" key="2">
    <source>
        <dbReference type="ARBA" id="ARBA00022679"/>
    </source>
</evidence>
<dbReference type="SUPFAM" id="SSF110738">
    <property type="entry name" value="Glycerate kinase I"/>
    <property type="match status" value="1"/>
</dbReference>
<keyword evidence="2 4" id="KW-0808">Transferase</keyword>
<keyword evidence="3 4" id="KW-0418">Kinase</keyword>
<evidence type="ECO:0000256" key="1">
    <source>
        <dbReference type="ARBA" id="ARBA00006284"/>
    </source>
</evidence>
<proteinExistence type="inferred from homology"/>
<dbReference type="EMBL" id="PJEO01000039">
    <property type="protein sequence ID" value="PKQ44885.1"/>
    <property type="molecule type" value="Genomic_DNA"/>
</dbReference>
<protein>
    <submittedName>
        <fullName evidence="5">Glycerate kinase</fullName>
    </submittedName>
</protein>
<dbReference type="InterPro" id="IPR018197">
    <property type="entry name" value="Glycerate_kinase_RE-like"/>
</dbReference>